<evidence type="ECO:0000313" key="1">
    <source>
        <dbReference type="EMBL" id="KAL0103738.1"/>
    </source>
</evidence>
<reference evidence="1 2" key="1">
    <citation type="submission" date="2023-03" db="EMBL/GenBank/DDBJ databases">
        <title>High recombination rates correlate with genetic variation in Cardiocondyla obscurior ants.</title>
        <authorList>
            <person name="Errbii M."/>
        </authorList>
    </citation>
    <scope>NUCLEOTIDE SEQUENCE [LARGE SCALE GENOMIC DNA]</scope>
    <source>
        <strain evidence="1">Alpha-2009</strain>
        <tissue evidence="1">Whole body</tissue>
    </source>
</reference>
<proteinExistence type="predicted"/>
<keyword evidence="2" id="KW-1185">Reference proteome</keyword>
<dbReference type="EMBL" id="JADYXP020000021">
    <property type="protein sequence ID" value="KAL0103738.1"/>
    <property type="molecule type" value="Genomic_DNA"/>
</dbReference>
<dbReference type="AlphaFoldDB" id="A0AAW2EJ35"/>
<evidence type="ECO:0000313" key="2">
    <source>
        <dbReference type="Proteomes" id="UP001430953"/>
    </source>
</evidence>
<dbReference type="Proteomes" id="UP001430953">
    <property type="component" value="Unassembled WGS sequence"/>
</dbReference>
<organism evidence="1 2">
    <name type="scientific">Cardiocondyla obscurior</name>
    <dbReference type="NCBI Taxonomy" id="286306"/>
    <lineage>
        <taxon>Eukaryota</taxon>
        <taxon>Metazoa</taxon>
        <taxon>Ecdysozoa</taxon>
        <taxon>Arthropoda</taxon>
        <taxon>Hexapoda</taxon>
        <taxon>Insecta</taxon>
        <taxon>Pterygota</taxon>
        <taxon>Neoptera</taxon>
        <taxon>Endopterygota</taxon>
        <taxon>Hymenoptera</taxon>
        <taxon>Apocrita</taxon>
        <taxon>Aculeata</taxon>
        <taxon>Formicoidea</taxon>
        <taxon>Formicidae</taxon>
        <taxon>Myrmicinae</taxon>
        <taxon>Cardiocondyla</taxon>
    </lineage>
</organism>
<gene>
    <name evidence="1" type="ORF">PUN28_017778</name>
</gene>
<name>A0AAW2EJ35_9HYME</name>
<accession>A0AAW2EJ35</accession>
<sequence length="89" mass="10120">MSTNDKNINTNKTENTEITKDKAIKMDKATDRTLTRTRSKTMTNEVFVVIENPFKRRGLLSESGAKAVAYADDLTLVIERQSQVELEQK</sequence>
<comment type="caution">
    <text evidence="1">The sequence shown here is derived from an EMBL/GenBank/DDBJ whole genome shotgun (WGS) entry which is preliminary data.</text>
</comment>
<protein>
    <submittedName>
        <fullName evidence="1">Uncharacterized protein</fullName>
    </submittedName>
</protein>